<dbReference type="Pfam" id="PF01025">
    <property type="entry name" value="GrpE"/>
    <property type="match status" value="1"/>
</dbReference>
<dbReference type="STRING" id="585531.HMPREF0063_12696"/>
<dbReference type="SUPFAM" id="SSF51064">
    <property type="entry name" value="Head domain of nucleotide exchange factor GrpE"/>
    <property type="match status" value="1"/>
</dbReference>
<sequence>MTGPGEPGDVEESPAGETPPAAPADDAAGDAVDGSADDAAGSAGADDPLAAAQADLAERTADLQRLQAEYVNYKRRVDRDRELVKAQGEAKVLDSLLTVLDDLGRAEEHGELTGGFKAVADALRSAVGKHHLEAFGAEGDAFDPAVHEAVFQVGESSDVTVTTVGQVLRIGYRVGDRVLRPATVGVVEPGDAPEAAESDTTSAGATDDPTD</sequence>
<dbReference type="HOGENOM" id="CLU_057217_4_2_11"/>
<name>E2SF87_9ACTN</name>
<evidence type="ECO:0000256" key="13">
    <source>
        <dbReference type="SAM" id="Coils"/>
    </source>
</evidence>
<dbReference type="eggNOG" id="COG0576">
    <property type="taxonomic scope" value="Bacteria"/>
</dbReference>
<evidence type="ECO:0000256" key="2">
    <source>
        <dbReference type="ARBA" id="ARBA00009054"/>
    </source>
</evidence>
<dbReference type="InterPro" id="IPR000740">
    <property type="entry name" value="GrpE"/>
</dbReference>
<dbReference type="EMBL" id="ACLF03000011">
    <property type="protein sequence ID" value="EFQ82172.1"/>
    <property type="molecule type" value="Genomic_DNA"/>
</dbReference>
<protein>
    <recommendedName>
        <fullName evidence="8 10">Protein GrpE</fullName>
    </recommendedName>
    <alternativeName>
        <fullName evidence="9 10">HSP-70 cofactor</fullName>
    </alternativeName>
</protein>
<evidence type="ECO:0000256" key="5">
    <source>
        <dbReference type="ARBA" id="ARBA00023016"/>
    </source>
</evidence>
<comment type="function">
    <text evidence="7 10 11">Participates actively in the response to hyperosmotic and heat shock by preventing the aggregation of stress-denatured proteins, in association with DnaK and GrpE. It is the nucleotide exchange factor for DnaK and may function as a thermosensor. Unfolded proteins bind initially to DnaJ; upon interaction with the DnaJ-bound protein, DnaK hydrolyzes its bound ATP, resulting in the formation of a stable complex. GrpE releases ADP from DnaK; ATP binding to DnaK triggers the release of the substrate protein, thus completing the reaction cycle. Several rounds of ATP-dependent interactions between DnaJ, DnaK and GrpE are required for fully efficient folding.</text>
</comment>
<feature type="region of interest" description="Disordered" evidence="14">
    <location>
        <begin position="1"/>
        <end position="47"/>
    </location>
</feature>
<dbReference type="FunFam" id="2.30.22.10:FF:000001">
    <property type="entry name" value="Protein GrpE"/>
    <property type="match status" value="1"/>
</dbReference>
<comment type="caution">
    <text evidence="15">The sequence shown here is derived from an EMBL/GenBank/DDBJ whole genome shotgun (WGS) entry which is preliminary data.</text>
</comment>
<dbReference type="Gene3D" id="2.30.22.10">
    <property type="entry name" value="Head domain of nucleotide exchange factor GrpE"/>
    <property type="match status" value="1"/>
</dbReference>
<dbReference type="GO" id="GO:0051082">
    <property type="term" value="F:unfolded protein binding"/>
    <property type="evidence" value="ECO:0007669"/>
    <property type="project" value="TreeGrafter"/>
</dbReference>
<evidence type="ECO:0000256" key="12">
    <source>
        <dbReference type="RuleBase" id="RU004478"/>
    </source>
</evidence>
<comment type="subunit">
    <text evidence="3 10">Homodimer.</text>
</comment>
<dbReference type="GO" id="GO:0051087">
    <property type="term" value="F:protein-folding chaperone binding"/>
    <property type="evidence" value="ECO:0007669"/>
    <property type="project" value="InterPro"/>
</dbReference>
<evidence type="ECO:0000256" key="1">
    <source>
        <dbReference type="ARBA" id="ARBA00004496"/>
    </source>
</evidence>
<evidence type="ECO:0000256" key="9">
    <source>
        <dbReference type="ARBA" id="ARBA00076414"/>
    </source>
</evidence>
<dbReference type="SUPFAM" id="SSF58014">
    <property type="entry name" value="Coiled-coil domain of nucleotide exchange factor GrpE"/>
    <property type="match status" value="1"/>
</dbReference>
<evidence type="ECO:0000256" key="3">
    <source>
        <dbReference type="ARBA" id="ARBA00011738"/>
    </source>
</evidence>
<dbReference type="HAMAP" id="MF_01151">
    <property type="entry name" value="GrpE"/>
    <property type="match status" value="1"/>
</dbReference>
<reference evidence="15" key="1">
    <citation type="submission" date="2010-08" db="EMBL/GenBank/DDBJ databases">
        <authorList>
            <person name="Muzny D."/>
            <person name="Qin X."/>
            <person name="Buhay C."/>
            <person name="Dugan-Rocha S."/>
            <person name="Ding Y."/>
            <person name="Chen G."/>
            <person name="Hawes A."/>
            <person name="Holder M."/>
            <person name="Jhangiani S."/>
            <person name="Johnson A."/>
            <person name="Khan Z."/>
            <person name="Li Z."/>
            <person name="Liu W."/>
            <person name="Liu X."/>
            <person name="Perez L."/>
            <person name="Shen H."/>
            <person name="Wang Q."/>
            <person name="Watt J."/>
            <person name="Xi L."/>
            <person name="Xin Y."/>
            <person name="Zhou J."/>
            <person name="Deng J."/>
            <person name="Jiang H."/>
            <person name="Liu Y."/>
            <person name="Qu J."/>
            <person name="Song X.-Z."/>
            <person name="Zhang L."/>
            <person name="Villasana D."/>
            <person name="Johnson A."/>
            <person name="Liu J."/>
            <person name="Liyanage D."/>
            <person name="Lorensuhewa L."/>
            <person name="Robinson T."/>
            <person name="Song A."/>
            <person name="Song B.-B."/>
            <person name="Dinh H."/>
            <person name="Thornton R."/>
            <person name="Coyle M."/>
            <person name="Francisco L."/>
            <person name="Jackson L."/>
            <person name="Javaid M."/>
            <person name="Korchina V."/>
            <person name="Kovar C."/>
            <person name="Mata R."/>
            <person name="Mathew T."/>
            <person name="Ngo R."/>
            <person name="Nguyen L."/>
            <person name="Nguyen N."/>
            <person name="Okwuonu G."/>
            <person name="Ongeri F."/>
            <person name="Pham C."/>
            <person name="Simmons D."/>
            <person name="Wilczek-Boney K."/>
            <person name="Hale W."/>
            <person name="Jakkamsetti A."/>
            <person name="Pham P."/>
            <person name="Ruth R."/>
            <person name="San Lucas F."/>
            <person name="Warren J."/>
            <person name="Zhang J."/>
            <person name="Zhao Z."/>
            <person name="Zhou C."/>
            <person name="Zhu D."/>
            <person name="Lee S."/>
            <person name="Bess C."/>
            <person name="Blankenburg K."/>
            <person name="Forbes L."/>
            <person name="Fu Q."/>
            <person name="Gubbala S."/>
            <person name="Hirani K."/>
            <person name="Jayaseelan J.C."/>
            <person name="Lara F."/>
            <person name="Munidasa M."/>
            <person name="Palculict T."/>
            <person name="Patil S."/>
            <person name="Pu L.-L."/>
            <person name="Saada N."/>
            <person name="Tang L."/>
            <person name="Weissenberger G."/>
            <person name="Zhu Y."/>
            <person name="Hemphill L."/>
            <person name="Shang Y."/>
            <person name="Youmans B."/>
            <person name="Ayvaz T."/>
            <person name="Ross M."/>
            <person name="Santibanez J."/>
            <person name="Aqrawi P."/>
            <person name="Gross S."/>
            <person name="Joshi V."/>
            <person name="Fowler G."/>
            <person name="Nazareth L."/>
            <person name="Reid J."/>
            <person name="Worley K."/>
            <person name="Petrosino J."/>
            <person name="Highlander S."/>
            <person name="Gibbs R."/>
        </authorList>
    </citation>
    <scope>NUCLEOTIDE SEQUENCE [LARGE SCALE GENOMIC DNA]</scope>
    <source>
        <strain evidence="15">DSM 15272</strain>
    </source>
</reference>
<dbReference type="GO" id="GO:0005737">
    <property type="term" value="C:cytoplasm"/>
    <property type="evidence" value="ECO:0007669"/>
    <property type="project" value="UniProtKB-SubCell"/>
</dbReference>
<evidence type="ECO:0000256" key="11">
    <source>
        <dbReference type="RuleBase" id="RU000639"/>
    </source>
</evidence>
<dbReference type="PRINTS" id="PR00773">
    <property type="entry name" value="GRPEPROTEIN"/>
</dbReference>
<dbReference type="InterPro" id="IPR013805">
    <property type="entry name" value="GrpE_CC"/>
</dbReference>
<keyword evidence="5 10" id="KW-0346">Stress response</keyword>
<dbReference type="GO" id="GO:0000774">
    <property type="term" value="F:adenyl-nucleotide exchange factor activity"/>
    <property type="evidence" value="ECO:0007669"/>
    <property type="project" value="InterPro"/>
</dbReference>
<dbReference type="GO" id="GO:0006457">
    <property type="term" value="P:protein folding"/>
    <property type="evidence" value="ECO:0007669"/>
    <property type="project" value="InterPro"/>
</dbReference>
<evidence type="ECO:0000256" key="6">
    <source>
        <dbReference type="ARBA" id="ARBA00023186"/>
    </source>
</evidence>
<dbReference type="InterPro" id="IPR009012">
    <property type="entry name" value="GrpE_head"/>
</dbReference>
<evidence type="ECO:0000256" key="14">
    <source>
        <dbReference type="SAM" id="MobiDB-lite"/>
    </source>
</evidence>
<keyword evidence="16" id="KW-1185">Reference proteome</keyword>
<feature type="compositionally biased region" description="Low complexity" evidence="14">
    <location>
        <begin position="15"/>
        <end position="47"/>
    </location>
</feature>
<evidence type="ECO:0000313" key="16">
    <source>
        <dbReference type="Proteomes" id="UP000003111"/>
    </source>
</evidence>
<feature type="region of interest" description="Disordered" evidence="14">
    <location>
        <begin position="186"/>
        <end position="211"/>
    </location>
</feature>
<dbReference type="Proteomes" id="UP000003111">
    <property type="component" value="Unassembled WGS sequence"/>
</dbReference>
<feature type="coiled-coil region" evidence="13">
    <location>
        <begin position="49"/>
        <end position="83"/>
    </location>
</feature>
<dbReference type="Gene3D" id="3.90.20.20">
    <property type="match status" value="1"/>
</dbReference>
<organism evidence="15 16">
    <name type="scientific">Aeromicrobium marinum DSM 15272</name>
    <dbReference type="NCBI Taxonomy" id="585531"/>
    <lineage>
        <taxon>Bacteria</taxon>
        <taxon>Bacillati</taxon>
        <taxon>Actinomycetota</taxon>
        <taxon>Actinomycetes</taxon>
        <taxon>Propionibacteriales</taxon>
        <taxon>Nocardioidaceae</taxon>
        <taxon>Aeromicrobium</taxon>
    </lineage>
</organism>
<dbReference type="PANTHER" id="PTHR21237:SF23">
    <property type="entry name" value="GRPE PROTEIN HOMOLOG, MITOCHONDRIAL"/>
    <property type="match status" value="1"/>
</dbReference>
<proteinExistence type="inferred from homology"/>
<evidence type="ECO:0000313" key="15">
    <source>
        <dbReference type="EMBL" id="EFQ82172.1"/>
    </source>
</evidence>
<gene>
    <name evidence="10 15" type="primary">grpE</name>
    <name evidence="15" type="ORF">HMPREF0063_12696</name>
</gene>
<accession>E2SF87</accession>
<dbReference type="RefSeq" id="WP_007079535.1">
    <property type="nucleotide sequence ID" value="NZ_CM001024.1"/>
</dbReference>
<dbReference type="CDD" id="cd00446">
    <property type="entry name" value="GrpE"/>
    <property type="match status" value="1"/>
</dbReference>
<dbReference type="PANTHER" id="PTHR21237">
    <property type="entry name" value="GRPE PROTEIN"/>
    <property type="match status" value="1"/>
</dbReference>
<keyword evidence="6 10" id="KW-0143">Chaperone</keyword>
<dbReference type="AlphaFoldDB" id="E2SF87"/>
<evidence type="ECO:0000256" key="4">
    <source>
        <dbReference type="ARBA" id="ARBA00022490"/>
    </source>
</evidence>
<evidence type="ECO:0000256" key="8">
    <source>
        <dbReference type="ARBA" id="ARBA00072274"/>
    </source>
</evidence>
<comment type="subcellular location">
    <subcellularLocation>
        <location evidence="1 10">Cytoplasm</location>
    </subcellularLocation>
</comment>
<comment type="similarity">
    <text evidence="2 10 12">Belongs to the GrpE family.</text>
</comment>
<dbReference type="GO" id="GO:0042803">
    <property type="term" value="F:protein homodimerization activity"/>
    <property type="evidence" value="ECO:0007669"/>
    <property type="project" value="InterPro"/>
</dbReference>
<dbReference type="PROSITE" id="PS01071">
    <property type="entry name" value="GRPE"/>
    <property type="match status" value="1"/>
</dbReference>
<keyword evidence="4 10" id="KW-0963">Cytoplasm</keyword>
<evidence type="ECO:0000256" key="10">
    <source>
        <dbReference type="HAMAP-Rule" id="MF_01151"/>
    </source>
</evidence>
<evidence type="ECO:0000256" key="7">
    <source>
        <dbReference type="ARBA" id="ARBA00053401"/>
    </source>
</evidence>
<keyword evidence="13" id="KW-0175">Coiled coil</keyword>